<organism evidence="1 2">
    <name type="scientific">Persicobacter psychrovividus</name>
    <dbReference type="NCBI Taxonomy" id="387638"/>
    <lineage>
        <taxon>Bacteria</taxon>
        <taxon>Pseudomonadati</taxon>
        <taxon>Bacteroidota</taxon>
        <taxon>Cytophagia</taxon>
        <taxon>Cytophagales</taxon>
        <taxon>Persicobacteraceae</taxon>
        <taxon>Persicobacter</taxon>
    </lineage>
</organism>
<dbReference type="Proteomes" id="UP001354989">
    <property type="component" value="Plasmid pPP1"/>
</dbReference>
<geneLocation type="plasmid" evidence="1 2">
    <name>pPP1</name>
</geneLocation>
<evidence type="ECO:0008006" key="3">
    <source>
        <dbReference type="Google" id="ProtNLM"/>
    </source>
</evidence>
<reference evidence="1 2" key="1">
    <citation type="submission" date="2021-12" db="EMBL/GenBank/DDBJ databases">
        <title>Genome sequencing of bacteria with rrn-lacking chromosome and rrn-plasmid.</title>
        <authorList>
            <person name="Anda M."/>
            <person name="Iwasaki W."/>
        </authorList>
    </citation>
    <scope>NUCLEOTIDE SEQUENCE [LARGE SCALE GENOMIC DNA]</scope>
    <source>
        <strain evidence="1 2">NBRC 101262</strain>
        <plasmid evidence="1 2">pPP1</plasmid>
    </source>
</reference>
<evidence type="ECO:0000313" key="2">
    <source>
        <dbReference type="Proteomes" id="UP001354989"/>
    </source>
</evidence>
<evidence type="ECO:0000313" key="1">
    <source>
        <dbReference type="EMBL" id="BDD01129.1"/>
    </source>
</evidence>
<keyword evidence="1" id="KW-0614">Plasmid</keyword>
<gene>
    <name evidence="1" type="ORF">PEPS_34090</name>
</gene>
<sequence>MSDTDTLIDFLKQQFELCVQTDQVCLEEHSLDFFQNDQQIIGHTKADSYHWIDFLDSNEAISKAFDAGYSIEWHDSICDIEGVSNSIFLSLTPLKDYQQVWQQDQQDGHAFFKYFGISFEEFATFTMGKLEDALPHMSRMDMLNFLDYIAPTQIWHDYMVYLTSPVGKKPFSKEEAALQLKAFFLANQR</sequence>
<proteinExistence type="predicted"/>
<protein>
    <recommendedName>
        <fullName evidence="3">DUF4303 domain-containing protein</fullName>
    </recommendedName>
</protein>
<accession>A0ABM7VJG0</accession>
<dbReference type="EMBL" id="AP025293">
    <property type="protein sequence ID" value="BDD01129.1"/>
    <property type="molecule type" value="Genomic_DNA"/>
</dbReference>
<keyword evidence="2" id="KW-1185">Reference proteome</keyword>
<name>A0ABM7VJG0_9BACT</name>